<dbReference type="InterPro" id="IPR052518">
    <property type="entry name" value="CHR_Transporter"/>
</dbReference>
<evidence type="ECO:0008006" key="11">
    <source>
        <dbReference type="Google" id="ProtNLM"/>
    </source>
</evidence>
<name>A0A5J4KD79_9CHLR</name>
<dbReference type="EMBL" id="BKZV01000005">
    <property type="protein sequence ID" value="GER84589.1"/>
    <property type="molecule type" value="Genomic_DNA"/>
</dbReference>
<proteinExistence type="inferred from homology"/>
<evidence type="ECO:0000256" key="7">
    <source>
        <dbReference type="SAM" id="MobiDB-lite"/>
    </source>
</evidence>
<protein>
    <recommendedName>
        <fullName evidence="11">Chromate transporter</fullName>
    </recommendedName>
</protein>
<comment type="caution">
    <text evidence="9">The sequence shown here is derived from an EMBL/GenBank/DDBJ whole genome shotgun (WGS) entry which is preliminary data.</text>
</comment>
<dbReference type="Proteomes" id="UP000334820">
    <property type="component" value="Unassembled WGS sequence"/>
</dbReference>
<dbReference type="InterPro" id="IPR003370">
    <property type="entry name" value="Chromate_transpt"/>
</dbReference>
<organism evidence="9 10">
    <name type="scientific">Thermogemmatispora aurantia</name>
    <dbReference type="NCBI Taxonomy" id="2045279"/>
    <lineage>
        <taxon>Bacteria</taxon>
        <taxon>Bacillati</taxon>
        <taxon>Chloroflexota</taxon>
        <taxon>Ktedonobacteria</taxon>
        <taxon>Thermogemmatisporales</taxon>
        <taxon>Thermogemmatisporaceae</taxon>
        <taxon>Thermogemmatispora</taxon>
    </lineage>
</organism>
<dbReference type="RefSeq" id="WP_151729203.1">
    <property type="nucleotide sequence ID" value="NZ_BKZV01000005.1"/>
</dbReference>
<evidence type="ECO:0000256" key="6">
    <source>
        <dbReference type="ARBA" id="ARBA00023136"/>
    </source>
</evidence>
<keyword evidence="3" id="KW-1003">Cell membrane</keyword>
<evidence type="ECO:0000256" key="5">
    <source>
        <dbReference type="ARBA" id="ARBA00022989"/>
    </source>
</evidence>
<sequence length="235" mass="25463">MLMNNFHSDQQKPSTQPLPVTVGTTPALQETREPPPSIWELLRIWALIGLQSFGGGSSTLLLIQREFTERHRWLTIEEFARDWNLCIMTPGINLVAITVLIGRKLAGSWGVLVSLLGLLLPSAAITTLIAAGFQEIQHLAFVDAMFRGVVPATAGIMLVVAINFARPLLKQGYQEGFGMLLLSLAFIVLVTLALIVGKIAVVFVVVASALAGRLLFVRAPSLAIAEQQSDGEEQP</sequence>
<feature type="compositionally biased region" description="Polar residues" evidence="7">
    <location>
        <begin position="1"/>
        <end position="28"/>
    </location>
</feature>
<keyword evidence="4 8" id="KW-0812">Transmembrane</keyword>
<keyword evidence="5 8" id="KW-1133">Transmembrane helix</keyword>
<feature type="transmembrane region" description="Helical" evidence="8">
    <location>
        <begin position="177"/>
        <end position="210"/>
    </location>
</feature>
<evidence type="ECO:0000313" key="9">
    <source>
        <dbReference type="EMBL" id="GER84589.1"/>
    </source>
</evidence>
<evidence type="ECO:0000256" key="2">
    <source>
        <dbReference type="ARBA" id="ARBA00005262"/>
    </source>
</evidence>
<evidence type="ECO:0000256" key="4">
    <source>
        <dbReference type="ARBA" id="ARBA00022692"/>
    </source>
</evidence>
<comment type="subcellular location">
    <subcellularLocation>
        <location evidence="1">Cell membrane</location>
        <topology evidence="1">Multi-pass membrane protein</topology>
    </subcellularLocation>
</comment>
<dbReference type="GO" id="GO:0005886">
    <property type="term" value="C:plasma membrane"/>
    <property type="evidence" value="ECO:0007669"/>
    <property type="project" value="UniProtKB-SubCell"/>
</dbReference>
<feature type="transmembrane region" description="Helical" evidence="8">
    <location>
        <begin position="145"/>
        <end position="165"/>
    </location>
</feature>
<dbReference type="AlphaFoldDB" id="A0A5J4KD79"/>
<evidence type="ECO:0000256" key="1">
    <source>
        <dbReference type="ARBA" id="ARBA00004651"/>
    </source>
</evidence>
<reference evidence="9 10" key="1">
    <citation type="journal article" date="2019" name="Int. J. Syst. Evol. Microbiol.">
        <title>Thermogemmatispora aurantia sp. nov. and Thermogemmatispora argillosa sp. nov., within the class Ktedonobacteria, and emended description of the genus Thermogemmatispora.</title>
        <authorList>
            <person name="Zheng Y."/>
            <person name="Wang C.M."/>
            <person name="Sakai Y."/>
            <person name="Abe K."/>
            <person name="Yokota A."/>
            <person name="Yabe S."/>
        </authorList>
    </citation>
    <scope>NUCLEOTIDE SEQUENCE [LARGE SCALE GENOMIC DNA]</scope>
    <source>
        <strain evidence="9 10">A1-2</strain>
    </source>
</reference>
<feature type="transmembrane region" description="Helical" evidence="8">
    <location>
        <begin position="44"/>
        <end position="63"/>
    </location>
</feature>
<evidence type="ECO:0000313" key="10">
    <source>
        <dbReference type="Proteomes" id="UP000334820"/>
    </source>
</evidence>
<dbReference type="PANTHER" id="PTHR43663">
    <property type="entry name" value="CHROMATE TRANSPORT PROTEIN-RELATED"/>
    <property type="match status" value="1"/>
</dbReference>
<feature type="region of interest" description="Disordered" evidence="7">
    <location>
        <begin position="1"/>
        <end position="32"/>
    </location>
</feature>
<accession>A0A5J4KD79</accession>
<evidence type="ECO:0000256" key="3">
    <source>
        <dbReference type="ARBA" id="ARBA00022475"/>
    </source>
</evidence>
<dbReference type="PANTHER" id="PTHR43663:SF1">
    <property type="entry name" value="CHROMATE TRANSPORTER"/>
    <property type="match status" value="1"/>
</dbReference>
<comment type="similarity">
    <text evidence="2">Belongs to the chromate ion transporter (CHR) (TC 2.A.51) family.</text>
</comment>
<evidence type="ECO:0000256" key="8">
    <source>
        <dbReference type="SAM" id="Phobius"/>
    </source>
</evidence>
<gene>
    <name evidence="9" type="ORF">KTAU_32250</name>
</gene>
<dbReference type="GO" id="GO:0015109">
    <property type="term" value="F:chromate transmembrane transporter activity"/>
    <property type="evidence" value="ECO:0007669"/>
    <property type="project" value="InterPro"/>
</dbReference>
<feature type="transmembrane region" description="Helical" evidence="8">
    <location>
        <begin position="108"/>
        <end position="133"/>
    </location>
</feature>
<keyword evidence="10" id="KW-1185">Reference proteome</keyword>
<dbReference type="Pfam" id="PF02417">
    <property type="entry name" value="Chromate_transp"/>
    <property type="match status" value="1"/>
</dbReference>
<feature type="transmembrane region" description="Helical" evidence="8">
    <location>
        <begin position="83"/>
        <end position="102"/>
    </location>
</feature>
<keyword evidence="6 8" id="KW-0472">Membrane</keyword>